<comment type="caution">
    <text evidence="1">The sequence shown here is derived from an EMBL/GenBank/DDBJ whole genome shotgun (WGS) entry which is preliminary data.</text>
</comment>
<protein>
    <submittedName>
        <fullName evidence="1">2-dehydro-3-deoxygluconokinase</fullName>
    </submittedName>
</protein>
<gene>
    <name evidence="1" type="ORF">PSYMO_33315</name>
</gene>
<dbReference type="InterPro" id="IPR029056">
    <property type="entry name" value="Ribokinase-like"/>
</dbReference>
<evidence type="ECO:0000313" key="1">
    <source>
        <dbReference type="EMBL" id="EGH26043.1"/>
    </source>
</evidence>
<sequence>AYVAARLMGEHPRQAAEAGHRLASVVIQHPGALVPKSLMPV</sequence>
<organism evidence="1 2">
    <name type="scientific">Pseudomonas amygdali pv. mori str. 301020</name>
    <dbReference type="NCBI Taxonomy" id="629261"/>
    <lineage>
        <taxon>Bacteria</taxon>
        <taxon>Pseudomonadati</taxon>
        <taxon>Pseudomonadota</taxon>
        <taxon>Gammaproteobacteria</taxon>
        <taxon>Pseudomonadales</taxon>
        <taxon>Pseudomonadaceae</taxon>
        <taxon>Pseudomonas</taxon>
        <taxon>Pseudomonas amygdali</taxon>
    </lineage>
</organism>
<keyword evidence="1" id="KW-0808">Transferase</keyword>
<dbReference type="EMBL" id="AEAG01001846">
    <property type="protein sequence ID" value="EGH26043.1"/>
    <property type="molecule type" value="Genomic_DNA"/>
</dbReference>
<dbReference type="SUPFAM" id="SSF53613">
    <property type="entry name" value="Ribokinase-like"/>
    <property type="match status" value="1"/>
</dbReference>
<evidence type="ECO:0000313" key="2">
    <source>
        <dbReference type="Proteomes" id="UP000003465"/>
    </source>
</evidence>
<proteinExistence type="predicted"/>
<reference evidence="1 2" key="1">
    <citation type="journal article" date="2011" name="PLoS Pathog.">
        <title>Dynamic evolution of pathogenicity revealed by sequencing and comparative genomics of 19 Pseudomonas syringae isolates.</title>
        <authorList>
            <person name="Baltrus D.A."/>
            <person name="Nishimura M.T."/>
            <person name="Romanchuk A."/>
            <person name="Chang J.H."/>
            <person name="Mukhtar M.S."/>
            <person name="Cherkis K."/>
            <person name="Roach J."/>
            <person name="Grant S.R."/>
            <person name="Jones C.D."/>
            <person name="Dangl J.L."/>
        </authorList>
    </citation>
    <scope>NUCLEOTIDE SEQUENCE [LARGE SCALE GENOMIC DNA]</scope>
    <source>
        <strain evidence="1 2">301020</strain>
    </source>
</reference>
<accession>A0A656GJR3</accession>
<keyword evidence="1" id="KW-0418">Kinase</keyword>
<name>A0A656GJR3_PSEA0</name>
<dbReference type="Proteomes" id="UP000003465">
    <property type="component" value="Unassembled WGS sequence"/>
</dbReference>
<feature type="non-terminal residue" evidence="1">
    <location>
        <position position="1"/>
    </location>
</feature>
<dbReference type="AlphaFoldDB" id="A0A656GJR3"/>
<dbReference type="GO" id="GO:0016301">
    <property type="term" value="F:kinase activity"/>
    <property type="evidence" value="ECO:0007669"/>
    <property type="project" value="UniProtKB-KW"/>
</dbReference>